<keyword evidence="5" id="KW-1185">Reference proteome</keyword>
<reference evidence="4 5" key="1">
    <citation type="submission" date="2020-08" db="EMBL/GenBank/DDBJ databases">
        <title>Genomic Encyclopedia of Type Strains, Phase IV (KMG-IV): sequencing the most valuable type-strain genomes for metagenomic binning, comparative biology and taxonomic classification.</title>
        <authorList>
            <person name="Goeker M."/>
        </authorList>
    </citation>
    <scope>NUCLEOTIDE SEQUENCE [LARGE SCALE GENOMIC DNA]</scope>
    <source>
        <strain evidence="4 5">DSM 21458</strain>
    </source>
</reference>
<evidence type="ECO:0000313" key="4">
    <source>
        <dbReference type="EMBL" id="MBB6098249.1"/>
    </source>
</evidence>
<accession>A0A841I1H8</accession>
<dbReference type="PANTHER" id="PTHR24305">
    <property type="entry name" value="CYTOCHROME P450"/>
    <property type="match status" value="1"/>
</dbReference>
<name>A0A841I1H8_9DEIO</name>
<evidence type="ECO:0000256" key="1">
    <source>
        <dbReference type="ARBA" id="ARBA00001971"/>
    </source>
</evidence>
<dbReference type="PRINTS" id="PR00385">
    <property type="entry name" value="P450"/>
</dbReference>
<keyword evidence="3" id="KW-0349">Heme</keyword>
<dbReference type="PANTHER" id="PTHR24305:SF166">
    <property type="entry name" value="CYTOCHROME P450 12A4, MITOCHONDRIAL-RELATED"/>
    <property type="match status" value="1"/>
</dbReference>
<dbReference type="AlphaFoldDB" id="A0A841I1H8"/>
<dbReference type="Proteomes" id="UP000569951">
    <property type="component" value="Unassembled WGS sequence"/>
</dbReference>
<organism evidence="4 5">
    <name type="scientific">Deinobacterium chartae</name>
    <dbReference type="NCBI Taxonomy" id="521158"/>
    <lineage>
        <taxon>Bacteria</taxon>
        <taxon>Thermotogati</taxon>
        <taxon>Deinococcota</taxon>
        <taxon>Deinococci</taxon>
        <taxon>Deinococcales</taxon>
        <taxon>Deinococcaceae</taxon>
        <taxon>Deinobacterium</taxon>
    </lineage>
</organism>
<keyword evidence="3" id="KW-0408">Iron</keyword>
<dbReference type="InterPro" id="IPR002397">
    <property type="entry name" value="Cyt_P450_B"/>
</dbReference>
<dbReference type="Pfam" id="PF00067">
    <property type="entry name" value="p450"/>
    <property type="match status" value="2"/>
</dbReference>
<dbReference type="RefSeq" id="WP_183986474.1">
    <property type="nucleotide sequence ID" value="NZ_JACHHG010000005.1"/>
</dbReference>
<dbReference type="GO" id="GO:0004497">
    <property type="term" value="F:monooxygenase activity"/>
    <property type="evidence" value="ECO:0007669"/>
    <property type="project" value="UniProtKB-KW"/>
</dbReference>
<proteinExistence type="inferred from homology"/>
<dbReference type="GO" id="GO:0005506">
    <property type="term" value="F:iron ion binding"/>
    <property type="evidence" value="ECO:0007669"/>
    <property type="project" value="InterPro"/>
</dbReference>
<dbReference type="InterPro" id="IPR036396">
    <property type="entry name" value="Cyt_P450_sf"/>
</dbReference>
<evidence type="ECO:0000256" key="3">
    <source>
        <dbReference type="RuleBase" id="RU000461"/>
    </source>
</evidence>
<keyword evidence="3" id="KW-0503">Monooxygenase</keyword>
<dbReference type="InterPro" id="IPR050121">
    <property type="entry name" value="Cytochrome_P450_monoxygenase"/>
</dbReference>
<dbReference type="InterPro" id="IPR017972">
    <property type="entry name" value="Cyt_P450_CS"/>
</dbReference>
<dbReference type="Gene3D" id="1.10.630.10">
    <property type="entry name" value="Cytochrome P450"/>
    <property type="match status" value="1"/>
</dbReference>
<evidence type="ECO:0000256" key="2">
    <source>
        <dbReference type="ARBA" id="ARBA00010617"/>
    </source>
</evidence>
<comment type="caution">
    <text evidence="4">The sequence shown here is derived from an EMBL/GenBank/DDBJ whole genome shotgun (WGS) entry which is preliminary data.</text>
</comment>
<comment type="similarity">
    <text evidence="2 3">Belongs to the cytochrome P450 family.</text>
</comment>
<dbReference type="PRINTS" id="PR00359">
    <property type="entry name" value="BP450"/>
</dbReference>
<gene>
    <name evidence="4" type="ORF">HNR42_001674</name>
</gene>
<protein>
    <submittedName>
        <fullName evidence="4">Cytochrome P450</fullName>
    </submittedName>
</protein>
<dbReference type="GO" id="GO:0016705">
    <property type="term" value="F:oxidoreductase activity, acting on paired donors, with incorporation or reduction of molecular oxygen"/>
    <property type="evidence" value="ECO:0007669"/>
    <property type="project" value="InterPro"/>
</dbReference>
<dbReference type="SUPFAM" id="SSF48264">
    <property type="entry name" value="Cytochrome P450"/>
    <property type="match status" value="1"/>
</dbReference>
<dbReference type="GO" id="GO:0020037">
    <property type="term" value="F:heme binding"/>
    <property type="evidence" value="ECO:0007669"/>
    <property type="project" value="InterPro"/>
</dbReference>
<dbReference type="PROSITE" id="PS00086">
    <property type="entry name" value="CYTOCHROME_P450"/>
    <property type="match status" value="1"/>
</dbReference>
<sequence>MTFARRTLPAPPRRWPPLGHLPDWGGHPLELLEAGARLGPLFELNLGLRTVVGYSPGFNRRLLSDLSAFRSAGSFSRLVPYLAGGVILTDAPAHRERRATLNPSFHARSLEALRQRVRAAIRPVRGEFDALAWADTNVRRMLNAAFFSGEFEDALLHAYLAPLRRPFPLPMLPRPAVFARFRAELRRLGALRRVRGGDDLLAQLCRLEGGLEETRIALGAAHDTTTHTLAWTLWHLAAYPQWRHPEGLGPVIRETLRLFPPGWMGSRRLARDLEVDGCALPRGTLVMYSPYLTHRDPSLWPEPLAFRPQRFLHKPPAWAYLPFGGGERTCLGMHLAQLLLEEALSGFLDGTLRPCGGDPRPRPGVTLGPAGPLHLSFWP</sequence>
<comment type="cofactor">
    <cofactor evidence="1">
        <name>heme</name>
        <dbReference type="ChEBI" id="CHEBI:30413"/>
    </cofactor>
</comment>
<keyword evidence="3" id="KW-0479">Metal-binding</keyword>
<evidence type="ECO:0000313" key="5">
    <source>
        <dbReference type="Proteomes" id="UP000569951"/>
    </source>
</evidence>
<dbReference type="InterPro" id="IPR001128">
    <property type="entry name" value="Cyt_P450"/>
</dbReference>
<dbReference type="EMBL" id="JACHHG010000005">
    <property type="protein sequence ID" value="MBB6098249.1"/>
    <property type="molecule type" value="Genomic_DNA"/>
</dbReference>
<keyword evidence="3" id="KW-0560">Oxidoreductase</keyword>